<evidence type="ECO:0000256" key="2">
    <source>
        <dbReference type="ARBA" id="ARBA00022603"/>
    </source>
</evidence>
<dbReference type="Pfam" id="PF02310">
    <property type="entry name" value="B12-binding"/>
    <property type="match status" value="1"/>
</dbReference>
<evidence type="ECO:0000313" key="10">
    <source>
        <dbReference type="EMBL" id="AMM41153.1"/>
    </source>
</evidence>
<protein>
    <submittedName>
        <fullName evidence="10">Fe-S oxidoreductase</fullName>
    </submittedName>
</protein>
<dbReference type="InterPro" id="IPR034466">
    <property type="entry name" value="Methyltransferase_Class_B"/>
</dbReference>
<dbReference type="Pfam" id="PF04055">
    <property type="entry name" value="Radical_SAM"/>
    <property type="match status" value="1"/>
</dbReference>
<keyword evidence="4" id="KW-0949">S-adenosyl-L-methionine</keyword>
<dbReference type="OrthoDB" id="9804952at2"/>
<dbReference type="GO" id="GO:0046872">
    <property type="term" value="F:metal ion binding"/>
    <property type="evidence" value="ECO:0007669"/>
    <property type="project" value="UniProtKB-KW"/>
</dbReference>
<dbReference type="InterPro" id="IPR006638">
    <property type="entry name" value="Elp3/MiaA/NifB-like_rSAM"/>
</dbReference>
<dbReference type="SFLD" id="SFLDS00029">
    <property type="entry name" value="Radical_SAM"/>
    <property type="match status" value="1"/>
</dbReference>
<dbReference type="KEGG" id="daw:HS1_001350"/>
<evidence type="ECO:0000256" key="4">
    <source>
        <dbReference type="ARBA" id="ARBA00022691"/>
    </source>
</evidence>
<dbReference type="AlphaFoldDB" id="A0A7U4QKQ7"/>
<dbReference type="SFLD" id="SFLDG01123">
    <property type="entry name" value="methyltransferase_(Class_B)"/>
    <property type="match status" value="1"/>
</dbReference>
<keyword evidence="2" id="KW-0489">Methyltransferase</keyword>
<dbReference type="SMART" id="SM00729">
    <property type="entry name" value="Elp3"/>
    <property type="match status" value="1"/>
</dbReference>
<dbReference type="InterPro" id="IPR007197">
    <property type="entry name" value="rSAM"/>
</dbReference>
<dbReference type="InterPro" id="IPR006158">
    <property type="entry name" value="Cobalamin-bd"/>
</dbReference>
<evidence type="ECO:0000256" key="5">
    <source>
        <dbReference type="ARBA" id="ARBA00022723"/>
    </source>
</evidence>
<accession>A0A7U4QKQ7</accession>
<dbReference type="GO" id="GO:0051539">
    <property type="term" value="F:4 iron, 4 sulfur cluster binding"/>
    <property type="evidence" value="ECO:0007669"/>
    <property type="project" value="UniProtKB-KW"/>
</dbReference>
<dbReference type="CDD" id="cd02068">
    <property type="entry name" value="radical_SAM_B12_BD"/>
    <property type="match status" value="1"/>
</dbReference>
<dbReference type="PANTHER" id="PTHR43409:SF7">
    <property type="entry name" value="BLL1977 PROTEIN"/>
    <property type="match status" value="1"/>
</dbReference>
<gene>
    <name evidence="10" type="ORF">HS1_001350</name>
</gene>
<evidence type="ECO:0000256" key="7">
    <source>
        <dbReference type="ARBA" id="ARBA00023014"/>
    </source>
</evidence>
<evidence type="ECO:0000259" key="9">
    <source>
        <dbReference type="PROSITE" id="PS51918"/>
    </source>
</evidence>
<dbReference type="GO" id="GO:0031419">
    <property type="term" value="F:cobalamin binding"/>
    <property type="evidence" value="ECO:0007669"/>
    <property type="project" value="InterPro"/>
</dbReference>
<name>A0A7U4QKQ7_DESA2</name>
<dbReference type="SUPFAM" id="SSF102114">
    <property type="entry name" value="Radical SAM enzymes"/>
    <property type="match status" value="1"/>
</dbReference>
<organism evidence="10 11">
    <name type="scientific">Desulfofervidus auxilii</name>
    <dbReference type="NCBI Taxonomy" id="1621989"/>
    <lineage>
        <taxon>Bacteria</taxon>
        <taxon>Pseudomonadati</taxon>
        <taxon>Thermodesulfobacteriota</taxon>
        <taxon>Candidatus Desulfofervidia</taxon>
        <taxon>Candidatus Desulfofervidales</taxon>
        <taxon>Candidatus Desulfofervidaceae</taxon>
        <taxon>Candidatus Desulfofervidus</taxon>
    </lineage>
</organism>
<reference evidence="10 11" key="1">
    <citation type="submission" date="2015-10" db="EMBL/GenBank/DDBJ databases">
        <title>Candidatus Desulfofervidus auxilii, a hydrogenotrophic sulfate-reducing bacterium involved in the thermophilic anaerobic oxidation of methane.</title>
        <authorList>
            <person name="Krukenberg V."/>
            <person name="Richter M."/>
            <person name="Wegener G."/>
        </authorList>
    </citation>
    <scope>NUCLEOTIDE SEQUENCE [LARGE SCALE GENOMIC DNA]</scope>
    <source>
        <strain evidence="10 11">HS1</strain>
    </source>
</reference>
<proteinExistence type="predicted"/>
<sequence>MKTLFVMPSVGAWASHGVHKAPNQLYAQLGAYLRNKNICDVKVLDARALDMSTEEMFEEVKKDKPDVVILGDMVHSYGGFAVMWYFNETARLIKKLCPKTKIIVGGLWYSGYFKETLEQNPWIDFVYIGEAELTVEELLLALENNRKDLENIPGVAFRKDGQVVLGPHRELIKDLDTLPLPAYELFPMDRYVGHTYWKPFVEIITSRGCPNACSFCYEWSQFDPRTPKDFITWRAKSAKRVVDELELLEKEYGVKVVVIQDDTYNVDLNRLKETCDEILKRNLSIKWVMLGIARDWVRQKEIIPLMKKAGMFMGLLGIEVASDEELKKIGKKITTSQVKETIDILRENDIATVGTLLVGFEDDDEEVIKKRCAFADEIDPDIIWIGFVTPPPGSPIWRSAVKRGWIDPGRINLKLWDFQHPVMPTKYLSMEEIGRLAAWGIKQFFSNPKRIKRIMESNYDPLAKLCFKDQLDNFMRFEKAATKGEILV</sequence>
<dbReference type="Proteomes" id="UP000070560">
    <property type="component" value="Chromosome"/>
</dbReference>
<dbReference type="Gene3D" id="3.40.50.280">
    <property type="entry name" value="Cobalamin-binding domain"/>
    <property type="match status" value="1"/>
</dbReference>
<keyword evidence="3" id="KW-0808">Transferase</keyword>
<dbReference type="Gene3D" id="3.80.30.20">
    <property type="entry name" value="tm_1862 like domain"/>
    <property type="match status" value="1"/>
</dbReference>
<dbReference type="InterPro" id="IPR023404">
    <property type="entry name" value="rSAM_horseshoe"/>
</dbReference>
<evidence type="ECO:0000256" key="1">
    <source>
        <dbReference type="ARBA" id="ARBA00001966"/>
    </source>
</evidence>
<dbReference type="InterPro" id="IPR051198">
    <property type="entry name" value="BchE-like"/>
</dbReference>
<keyword evidence="6" id="KW-0408">Iron</keyword>
<evidence type="ECO:0000256" key="6">
    <source>
        <dbReference type="ARBA" id="ARBA00023004"/>
    </source>
</evidence>
<dbReference type="InterPro" id="IPR036724">
    <property type="entry name" value="Cobalamin-bd_sf"/>
</dbReference>
<evidence type="ECO:0000259" key="8">
    <source>
        <dbReference type="PROSITE" id="PS51332"/>
    </source>
</evidence>
<dbReference type="PROSITE" id="PS51332">
    <property type="entry name" value="B12_BINDING"/>
    <property type="match status" value="1"/>
</dbReference>
<dbReference type="SUPFAM" id="SSF52242">
    <property type="entry name" value="Cobalamin (vitamin B12)-binding domain"/>
    <property type="match status" value="1"/>
</dbReference>
<keyword evidence="7" id="KW-0411">Iron-sulfur</keyword>
<dbReference type="GO" id="GO:0003824">
    <property type="term" value="F:catalytic activity"/>
    <property type="evidence" value="ECO:0007669"/>
    <property type="project" value="InterPro"/>
</dbReference>
<comment type="cofactor">
    <cofactor evidence="1">
        <name>[4Fe-4S] cluster</name>
        <dbReference type="ChEBI" id="CHEBI:49883"/>
    </cofactor>
</comment>
<dbReference type="SFLD" id="SFLDG01082">
    <property type="entry name" value="B12-binding_domain_containing"/>
    <property type="match status" value="1"/>
</dbReference>
<dbReference type="CDD" id="cd01335">
    <property type="entry name" value="Radical_SAM"/>
    <property type="match status" value="1"/>
</dbReference>
<keyword evidence="5" id="KW-0479">Metal-binding</keyword>
<feature type="domain" description="B12-binding" evidence="8">
    <location>
        <begin position="6"/>
        <end position="149"/>
    </location>
</feature>
<dbReference type="InterPro" id="IPR058240">
    <property type="entry name" value="rSAM_sf"/>
</dbReference>
<dbReference type="RefSeq" id="WP_066062723.1">
    <property type="nucleotide sequence ID" value="NZ_CP013015.1"/>
</dbReference>
<dbReference type="PANTHER" id="PTHR43409">
    <property type="entry name" value="ANAEROBIC MAGNESIUM-PROTOPORPHYRIN IX MONOMETHYL ESTER CYCLASE-RELATED"/>
    <property type="match status" value="1"/>
</dbReference>
<evidence type="ECO:0000256" key="3">
    <source>
        <dbReference type="ARBA" id="ARBA00022679"/>
    </source>
</evidence>
<evidence type="ECO:0000313" key="11">
    <source>
        <dbReference type="Proteomes" id="UP000070560"/>
    </source>
</evidence>
<dbReference type="EMBL" id="CP013015">
    <property type="protein sequence ID" value="AMM41153.1"/>
    <property type="molecule type" value="Genomic_DNA"/>
</dbReference>
<dbReference type="PROSITE" id="PS51918">
    <property type="entry name" value="RADICAL_SAM"/>
    <property type="match status" value="1"/>
</dbReference>
<feature type="domain" description="Radical SAM core" evidence="9">
    <location>
        <begin position="195"/>
        <end position="431"/>
    </location>
</feature>
<keyword evidence="11" id="KW-1185">Reference proteome</keyword>